<dbReference type="SMART" id="SM00382">
    <property type="entry name" value="AAA"/>
    <property type="match status" value="1"/>
</dbReference>
<keyword evidence="1" id="KW-0547">Nucleotide-binding</keyword>
<dbReference type="AlphaFoldDB" id="A0A5B2WKD5"/>
<dbReference type="GO" id="GO:0005524">
    <property type="term" value="F:ATP binding"/>
    <property type="evidence" value="ECO:0007669"/>
    <property type="project" value="UniProtKB-KW"/>
</dbReference>
<keyword evidence="5" id="KW-1185">Reference proteome</keyword>
<dbReference type="GO" id="GO:0022857">
    <property type="term" value="F:transmembrane transporter activity"/>
    <property type="evidence" value="ECO:0007669"/>
    <property type="project" value="TreeGrafter"/>
</dbReference>
<dbReference type="Proteomes" id="UP000323454">
    <property type="component" value="Unassembled WGS sequence"/>
</dbReference>
<comment type="caution">
    <text evidence="4">The sequence shown here is derived from an EMBL/GenBank/DDBJ whole genome shotgun (WGS) entry which is preliminary data.</text>
</comment>
<evidence type="ECO:0000313" key="5">
    <source>
        <dbReference type="Proteomes" id="UP000323454"/>
    </source>
</evidence>
<dbReference type="InterPro" id="IPR003439">
    <property type="entry name" value="ABC_transporter-like_ATP-bd"/>
</dbReference>
<sequence length="224" mass="23643">MAEEPVFSVRGLVHRYRTPSGDVTALHGINLDVPADGLTVLAGPSGSGKSTLLRLLGLAERPTQGRMLLRGKDTTKLDTRGRRALRKRVHLLFQNPVDNLFDYLSVRENLRAAAQLAGRPDPGVELLDRLGLPGTADWAVSALSGGQQQRLALLTALAAGADVVLADEPTSQLDARSGELVVATLGDLVGLGVTVVVASHDDAVLAGATRVIRILDGRLVGETR</sequence>
<dbReference type="PANTHER" id="PTHR24220">
    <property type="entry name" value="IMPORT ATP-BINDING PROTEIN"/>
    <property type="match status" value="1"/>
</dbReference>
<dbReference type="Pfam" id="PF00005">
    <property type="entry name" value="ABC_tran"/>
    <property type="match status" value="1"/>
</dbReference>
<feature type="domain" description="ABC transporter" evidence="3">
    <location>
        <begin position="7"/>
        <end position="223"/>
    </location>
</feature>
<dbReference type="PROSITE" id="PS00211">
    <property type="entry name" value="ABC_TRANSPORTER_1"/>
    <property type="match status" value="1"/>
</dbReference>
<dbReference type="InterPro" id="IPR027417">
    <property type="entry name" value="P-loop_NTPase"/>
</dbReference>
<reference evidence="4 5" key="1">
    <citation type="submission" date="2019-09" db="EMBL/GenBank/DDBJ databases">
        <title>Goodfellowia gen. nov., a new genus of the Pseudonocardineae related to Actinoalloteichus, containing Goodfellowia coeruleoviolacea gen. nov., comb. nov. gen. nov., comb. nov.</title>
        <authorList>
            <person name="Labeda D."/>
        </authorList>
    </citation>
    <scope>NUCLEOTIDE SEQUENCE [LARGE SCALE GENOMIC DNA]</scope>
    <source>
        <strain evidence="4 5">AN110305</strain>
    </source>
</reference>
<dbReference type="InterPro" id="IPR015854">
    <property type="entry name" value="ABC_transpr_LolD-like"/>
</dbReference>
<name>A0A5B2WKD5_9PSEU</name>
<accession>A0A5B2WKD5</accession>
<evidence type="ECO:0000259" key="3">
    <source>
        <dbReference type="PROSITE" id="PS50893"/>
    </source>
</evidence>
<dbReference type="EMBL" id="VUOB01000085">
    <property type="protein sequence ID" value="KAA2251220.1"/>
    <property type="molecule type" value="Genomic_DNA"/>
</dbReference>
<dbReference type="InterPro" id="IPR003593">
    <property type="entry name" value="AAA+_ATPase"/>
</dbReference>
<dbReference type="InterPro" id="IPR017871">
    <property type="entry name" value="ABC_transporter-like_CS"/>
</dbReference>
<evidence type="ECO:0000313" key="4">
    <source>
        <dbReference type="EMBL" id="KAA2251220.1"/>
    </source>
</evidence>
<dbReference type="SUPFAM" id="SSF52540">
    <property type="entry name" value="P-loop containing nucleoside triphosphate hydrolases"/>
    <property type="match status" value="1"/>
</dbReference>
<organism evidence="4 5">
    <name type="scientific">Solihabitans fulvus</name>
    <dbReference type="NCBI Taxonomy" id="1892852"/>
    <lineage>
        <taxon>Bacteria</taxon>
        <taxon>Bacillati</taxon>
        <taxon>Actinomycetota</taxon>
        <taxon>Actinomycetes</taxon>
        <taxon>Pseudonocardiales</taxon>
        <taxon>Pseudonocardiaceae</taxon>
        <taxon>Solihabitans</taxon>
    </lineage>
</organism>
<evidence type="ECO:0000256" key="2">
    <source>
        <dbReference type="ARBA" id="ARBA00022840"/>
    </source>
</evidence>
<dbReference type="RefSeq" id="WP_149854759.1">
    <property type="nucleotide sequence ID" value="NZ_VUOB01000085.1"/>
</dbReference>
<reference evidence="4 5" key="2">
    <citation type="submission" date="2019-09" db="EMBL/GenBank/DDBJ databases">
        <authorList>
            <person name="Jin C."/>
        </authorList>
    </citation>
    <scope>NUCLEOTIDE SEQUENCE [LARGE SCALE GENOMIC DNA]</scope>
    <source>
        <strain evidence="4 5">AN110305</strain>
    </source>
</reference>
<proteinExistence type="predicted"/>
<dbReference type="PROSITE" id="PS50893">
    <property type="entry name" value="ABC_TRANSPORTER_2"/>
    <property type="match status" value="1"/>
</dbReference>
<evidence type="ECO:0000256" key="1">
    <source>
        <dbReference type="ARBA" id="ARBA00022741"/>
    </source>
</evidence>
<dbReference type="GO" id="GO:0016887">
    <property type="term" value="F:ATP hydrolysis activity"/>
    <property type="evidence" value="ECO:0007669"/>
    <property type="project" value="InterPro"/>
</dbReference>
<protein>
    <submittedName>
        <fullName evidence="4">ATP-binding cassette domain-containing protein</fullName>
    </submittedName>
</protein>
<dbReference type="Gene3D" id="3.40.50.300">
    <property type="entry name" value="P-loop containing nucleotide triphosphate hydrolases"/>
    <property type="match status" value="1"/>
</dbReference>
<dbReference type="GO" id="GO:0005886">
    <property type="term" value="C:plasma membrane"/>
    <property type="evidence" value="ECO:0007669"/>
    <property type="project" value="TreeGrafter"/>
</dbReference>
<gene>
    <name evidence="4" type="ORF">F0L68_38000</name>
</gene>
<keyword evidence="2 4" id="KW-0067">ATP-binding</keyword>
<dbReference type="OrthoDB" id="5181363at2"/>